<dbReference type="Gene3D" id="3.40.33.10">
    <property type="entry name" value="CAP"/>
    <property type="match status" value="1"/>
</dbReference>
<dbReference type="Pfam" id="PF00188">
    <property type="entry name" value="CAP"/>
    <property type="match status" value="1"/>
</dbReference>
<dbReference type="EMBL" id="BMEQ01000018">
    <property type="protein sequence ID" value="GGG64196.1"/>
    <property type="molecule type" value="Genomic_DNA"/>
</dbReference>
<feature type="region of interest" description="Disordered" evidence="1">
    <location>
        <begin position="99"/>
        <end position="156"/>
    </location>
</feature>
<keyword evidence="5" id="KW-1185">Reference proteome</keyword>
<proteinExistence type="predicted"/>
<feature type="domain" description="SLH" evidence="3">
    <location>
        <begin position="205"/>
        <end position="272"/>
    </location>
</feature>
<dbReference type="InterPro" id="IPR035940">
    <property type="entry name" value="CAP_sf"/>
</dbReference>
<sequence length="399" mass="43715">MRTSIRRALVAAPTATLLTVSGLTGALAVESAPAPESTSVVTTASADGWDWRQYERGDNVTSAEILNQVNCLRAVAGVQPVAVNTTLSALAQAAADLRAGRGTGSTTPGKAPSGGTYHGQVQSSRYFNEEDLRSVNDSPGLREKLTDPRTTHVGIGRAYSPQMDEEGWWSEHVVVDLWQYPAGAAVPGTVASTVPDCPDHWVPPAVSPFKDVTTTQQFYKEMAWLADRKISTGWVEADGSRTYRPLQTIKRDAMAAFLYRMAGSPDYTPPKVSPFKDVTTTQQFYKEMAWLAENRISTGWDDGTYRPGQTVNRDAMAAFLYRLAAYWNGGYVEHTPPVDSPFTDVSPGQQFYAEMTWLAANEISTGWDDGSYRALLPVNRDAMAAFLFRLDGYHRGLTY</sequence>
<accession>A0A917LXT2</accession>
<evidence type="ECO:0000313" key="4">
    <source>
        <dbReference type="EMBL" id="GGG64196.1"/>
    </source>
</evidence>
<protein>
    <recommendedName>
        <fullName evidence="3">SLH domain-containing protein</fullName>
    </recommendedName>
</protein>
<dbReference type="InterPro" id="IPR014044">
    <property type="entry name" value="CAP_dom"/>
</dbReference>
<feature type="compositionally biased region" description="Basic and acidic residues" evidence="1">
    <location>
        <begin position="127"/>
        <end position="150"/>
    </location>
</feature>
<dbReference type="InterPro" id="IPR051465">
    <property type="entry name" value="Cell_Envelope_Struct_Comp"/>
</dbReference>
<dbReference type="SUPFAM" id="SSF55797">
    <property type="entry name" value="PR-1-like"/>
    <property type="match status" value="1"/>
</dbReference>
<dbReference type="AlphaFoldDB" id="A0A917LXT2"/>
<name>A0A917LXT2_9MICC</name>
<keyword evidence="2" id="KW-0732">Signal</keyword>
<feature type="chain" id="PRO_5037343350" description="SLH domain-containing protein" evidence="2">
    <location>
        <begin position="29"/>
        <end position="399"/>
    </location>
</feature>
<evidence type="ECO:0000313" key="5">
    <source>
        <dbReference type="Proteomes" id="UP000638848"/>
    </source>
</evidence>
<feature type="domain" description="SLH" evidence="3">
    <location>
        <begin position="274"/>
        <end position="334"/>
    </location>
</feature>
<feature type="signal peptide" evidence="2">
    <location>
        <begin position="1"/>
        <end position="28"/>
    </location>
</feature>
<dbReference type="InterPro" id="IPR001119">
    <property type="entry name" value="SLH_dom"/>
</dbReference>
<dbReference type="Pfam" id="PF00395">
    <property type="entry name" value="SLH"/>
    <property type="match status" value="3"/>
</dbReference>
<dbReference type="Proteomes" id="UP000638848">
    <property type="component" value="Unassembled WGS sequence"/>
</dbReference>
<evidence type="ECO:0000259" key="3">
    <source>
        <dbReference type="PROSITE" id="PS51272"/>
    </source>
</evidence>
<evidence type="ECO:0000256" key="2">
    <source>
        <dbReference type="SAM" id="SignalP"/>
    </source>
</evidence>
<evidence type="ECO:0000256" key="1">
    <source>
        <dbReference type="SAM" id="MobiDB-lite"/>
    </source>
</evidence>
<dbReference type="PANTHER" id="PTHR43308">
    <property type="entry name" value="OUTER MEMBRANE PROTEIN ALPHA-RELATED"/>
    <property type="match status" value="1"/>
</dbReference>
<gene>
    <name evidence="4" type="ORF">GCM10011374_29700</name>
</gene>
<dbReference type="PROSITE" id="PS51272">
    <property type="entry name" value="SLH"/>
    <property type="match status" value="3"/>
</dbReference>
<reference evidence="4" key="1">
    <citation type="journal article" date="2014" name="Int. J. Syst. Evol. Microbiol.">
        <title>Complete genome sequence of Corynebacterium casei LMG S-19264T (=DSM 44701T), isolated from a smear-ripened cheese.</title>
        <authorList>
            <consortium name="US DOE Joint Genome Institute (JGI-PGF)"/>
            <person name="Walter F."/>
            <person name="Albersmeier A."/>
            <person name="Kalinowski J."/>
            <person name="Ruckert C."/>
        </authorList>
    </citation>
    <scope>NUCLEOTIDE SEQUENCE</scope>
    <source>
        <strain evidence="4">CGMCC 1.12187</strain>
    </source>
</reference>
<organism evidence="4 5">
    <name type="scientific">Kocuria dechangensis</name>
    <dbReference type="NCBI Taxonomy" id="1176249"/>
    <lineage>
        <taxon>Bacteria</taxon>
        <taxon>Bacillati</taxon>
        <taxon>Actinomycetota</taxon>
        <taxon>Actinomycetes</taxon>
        <taxon>Micrococcales</taxon>
        <taxon>Micrococcaceae</taxon>
        <taxon>Kocuria</taxon>
    </lineage>
</organism>
<comment type="caution">
    <text evidence="4">The sequence shown here is derived from an EMBL/GenBank/DDBJ whole genome shotgun (WGS) entry which is preliminary data.</text>
</comment>
<feature type="domain" description="SLH" evidence="3">
    <location>
        <begin position="338"/>
        <end position="399"/>
    </location>
</feature>
<reference evidence="4" key="2">
    <citation type="submission" date="2020-09" db="EMBL/GenBank/DDBJ databases">
        <authorList>
            <person name="Sun Q."/>
            <person name="Zhou Y."/>
        </authorList>
    </citation>
    <scope>NUCLEOTIDE SEQUENCE</scope>
    <source>
        <strain evidence="4">CGMCC 1.12187</strain>
    </source>
</reference>